<protein>
    <submittedName>
        <fullName evidence="3">HD-GYP domain-containing protein</fullName>
    </submittedName>
</protein>
<dbReference type="InterPro" id="IPR006675">
    <property type="entry name" value="HDIG_dom"/>
</dbReference>
<evidence type="ECO:0000256" key="1">
    <source>
        <dbReference type="SAM" id="MobiDB-lite"/>
    </source>
</evidence>
<dbReference type="InterPro" id="IPR021812">
    <property type="entry name" value="DUF3391"/>
</dbReference>
<dbReference type="PANTHER" id="PTHR43155">
    <property type="entry name" value="CYCLIC DI-GMP PHOSPHODIESTERASE PA4108-RELATED"/>
    <property type="match status" value="1"/>
</dbReference>
<reference evidence="3" key="1">
    <citation type="submission" date="2021-04" db="EMBL/GenBank/DDBJ databases">
        <title>Ouciella asimina sp. nov., isolated from the surface seawater in the hydrothermal field of Okinawa Trough.</title>
        <authorList>
            <person name="Shuang W."/>
        </authorList>
    </citation>
    <scope>NUCLEOTIDE SEQUENCE</scope>
    <source>
        <strain evidence="3">LXI357</strain>
    </source>
</reference>
<evidence type="ECO:0000259" key="2">
    <source>
        <dbReference type="PROSITE" id="PS51832"/>
    </source>
</evidence>
<name>A0A8T4I990_9SPHN</name>
<dbReference type="EMBL" id="JAGRQC010000001">
    <property type="protein sequence ID" value="MBR0551070.1"/>
    <property type="molecule type" value="Genomic_DNA"/>
</dbReference>
<keyword evidence="4" id="KW-1185">Reference proteome</keyword>
<dbReference type="Proteomes" id="UP000676996">
    <property type="component" value="Unassembled WGS sequence"/>
</dbReference>
<comment type="caution">
    <text evidence="3">The sequence shown here is derived from an EMBL/GenBank/DDBJ whole genome shotgun (WGS) entry which is preliminary data.</text>
</comment>
<proteinExistence type="predicted"/>
<dbReference type="SMART" id="SM00471">
    <property type="entry name" value="HDc"/>
    <property type="match status" value="1"/>
</dbReference>
<feature type="region of interest" description="Disordered" evidence="1">
    <location>
        <begin position="47"/>
        <end position="99"/>
    </location>
</feature>
<dbReference type="InterPro" id="IPR003607">
    <property type="entry name" value="HD/PDEase_dom"/>
</dbReference>
<evidence type="ECO:0000313" key="4">
    <source>
        <dbReference type="Proteomes" id="UP000676996"/>
    </source>
</evidence>
<accession>A0A8T4I990</accession>
<dbReference type="InterPro" id="IPR037522">
    <property type="entry name" value="HD_GYP_dom"/>
</dbReference>
<dbReference type="Pfam" id="PF13487">
    <property type="entry name" value="HD_5"/>
    <property type="match status" value="1"/>
</dbReference>
<gene>
    <name evidence="3" type="ORF">J7S20_00960</name>
</gene>
<dbReference type="AlphaFoldDB" id="A0A8T4I990"/>
<sequence length="411" mass="45776">MYIDSFDGSWFDHPFWRTGFLLTADRDLAKIRDSSVTAVVIDVEKGADVGPETGSAPRGHSSQAPAKPASPPMPAKARTAEPASAVQRPSGQEQDYEHASQLVLRSKREVKRMFAEVRLGRAVDAERVGALVDDIAHSVVRNPSALINLARLKSKDEYTYMHSVAVCALMINLARHLKLDEKLIRDIGMAGMLHDVGKTTVPDTILRKAGPLTDSEFEVVKRHTERGYRVLQRSNGVPDIALDVSRHHHERVDGSGYPFGLKGNDISIYSRMAAICDVYDATTSDRPYKNAWKPPEALAQMRLCEGQFDEDILSVFIQSIGIYPVGTLVRLNSGLLAIVVEERDDDFTCPVVSSFFRVSDRRRTIVQTRRVDAVFERILCAEDPADWGFDDWETLRDTALTQASRTTHRAA</sequence>
<dbReference type="PROSITE" id="PS51832">
    <property type="entry name" value="HD_GYP"/>
    <property type="match status" value="1"/>
</dbReference>
<dbReference type="GO" id="GO:0008081">
    <property type="term" value="F:phosphoric diester hydrolase activity"/>
    <property type="evidence" value="ECO:0007669"/>
    <property type="project" value="UniProtKB-ARBA"/>
</dbReference>
<dbReference type="Gene3D" id="1.10.3210.10">
    <property type="entry name" value="Hypothetical protein af1432"/>
    <property type="match status" value="1"/>
</dbReference>
<dbReference type="Pfam" id="PF11871">
    <property type="entry name" value="DUF3391"/>
    <property type="match status" value="1"/>
</dbReference>
<feature type="domain" description="HD-GYP" evidence="2">
    <location>
        <begin position="137"/>
        <end position="332"/>
    </location>
</feature>
<dbReference type="SUPFAM" id="SSF109604">
    <property type="entry name" value="HD-domain/PDEase-like"/>
    <property type="match status" value="1"/>
</dbReference>
<organism evidence="3 4">
    <name type="scientific">Stakelama marina</name>
    <dbReference type="NCBI Taxonomy" id="2826939"/>
    <lineage>
        <taxon>Bacteria</taxon>
        <taxon>Pseudomonadati</taxon>
        <taxon>Pseudomonadota</taxon>
        <taxon>Alphaproteobacteria</taxon>
        <taxon>Sphingomonadales</taxon>
        <taxon>Sphingomonadaceae</taxon>
        <taxon>Stakelama</taxon>
    </lineage>
</organism>
<dbReference type="PANTHER" id="PTHR43155:SF2">
    <property type="entry name" value="CYCLIC DI-GMP PHOSPHODIESTERASE PA4108"/>
    <property type="match status" value="1"/>
</dbReference>
<dbReference type="CDD" id="cd00077">
    <property type="entry name" value="HDc"/>
    <property type="match status" value="1"/>
</dbReference>
<dbReference type="NCBIfam" id="TIGR00277">
    <property type="entry name" value="HDIG"/>
    <property type="match status" value="1"/>
</dbReference>
<evidence type="ECO:0000313" key="3">
    <source>
        <dbReference type="EMBL" id="MBR0551070.1"/>
    </source>
</evidence>